<gene>
    <name evidence="4" type="ORF">FHL15_003526</name>
</gene>
<dbReference type="InterPro" id="IPR009071">
    <property type="entry name" value="HMG_box_dom"/>
</dbReference>
<proteinExistence type="predicted"/>
<feature type="compositionally biased region" description="Polar residues" evidence="2">
    <location>
        <begin position="263"/>
        <end position="275"/>
    </location>
</feature>
<dbReference type="EMBL" id="VFLP01000015">
    <property type="protein sequence ID" value="TRX95568.1"/>
    <property type="molecule type" value="Genomic_DNA"/>
</dbReference>
<feature type="DNA-binding region" description="HMG box" evidence="1">
    <location>
        <begin position="107"/>
        <end position="176"/>
    </location>
</feature>
<evidence type="ECO:0000256" key="2">
    <source>
        <dbReference type="SAM" id="MobiDB-lite"/>
    </source>
</evidence>
<feature type="compositionally biased region" description="Basic and acidic residues" evidence="2">
    <location>
        <begin position="162"/>
        <end position="171"/>
    </location>
</feature>
<dbReference type="GO" id="GO:0003677">
    <property type="term" value="F:DNA binding"/>
    <property type="evidence" value="ECO:0007669"/>
    <property type="project" value="UniProtKB-UniRule"/>
</dbReference>
<evidence type="ECO:0000313" key="5">
    <source>
        <dbReference type="Proteomes" id="UP000319160"/>
    </source>
</evidence>
<evidence type="ECO:0000259" key="3">
    <source>
        <dbReference type="PROSITE" id="PS50118"/>
    </source>
</evidence>
<keyword evidence="1" id="KW-0238">DNA-binding</keyword>
<dbReference type="SUPFAM" id="SSF47095">
    <property type="entry name" value="HMG-box"/>
    <property type="match status" value="1"/>
</dbReference>
<evidence type="ECO:0000256" key="1">
    <source>
        <dbReference type="PROSITE-ProRule" id="PRU00267"/>
    </source>
</evidence>
<dbReference type="STRING" id="2512241.A0A553I5T4"/>
<dbReference type="Pfam" id="PF00505">
    <property type="entry name" value="HMG_box"/>
    <property type="match status" value="1"/>
</dbReference>
<feature type="compositionally biased region" description="Polar residues" evidence="2">
    <location>
        <begin position="191"/>
        <end position="256"/>
    </location>
</feature>
<feature type="domain" description="HMG box" evidence="3">
    <location>
        <begin position="107"/>
        <end position="176"/>
    </location>
</feature>
<reference evidence="5" key="1">
    <citation type="submission" date="2019-06" db="EMBL/GenBank/DDBJ databases">
        <title>Draft genome sequence of the griseofulvin-producing fungus Xylaria cubensis strain G536.</title>
        <authorList>
            <person name="Mead M.E."/>
            <person name="Raja H.A."/>
            <person name="Steenwyk J.L."/>
            <person name="Knowles S.L."/>
            <person name="Oberlies N.H."/>
            <person name="Rokas A."/>
        </authorList>
    </citation>
    <scope>NUCLEOTIDE SEQUENCE [LARGE SCALE GENOMIC DNA]</scope>
    <source>
        <strain evidence="5">G536</strain>
    </source>
</reference>
<comment type="caution">
    <text evidence="4">The sequence shown here is derived from an EMBL/GenBank/DDBJ whole genome shotgun (WGS) entry which is preliminary data.</text>
</comment>
<dbReference type="Proteomes" id="UP000319160">
    <property type="component" value="Unassembled WGS sequence"/>
</dbReference>
<dbReference type="SMART" id="SM00398">
    <property type="entry name" value="HMG"/>
    <property type="match status" value="1"/>
</dbReference>
<dbReference type="Gene3D" id="1.10.30.10">
    <property type="entry name" value="High mobility group box domain"/>
    <property type="match status" value="1"/>
</dbReference>
<keyword evidence="5" id="KW-1185">Reference proteome</keyword>
<dbReference type="GO" id="GO:0005634">
    <property type="term" value="C:nucleus"/>
    <property type="evidence" value="ECO:0007669"/>
    <property type="project" value="UniProtKB-UniRule"/>
</dbReference>
<keyword evidence="1" id="KW-0539">Nucleus</keyword>
<dbReference type="OrthoDB" id="6247875at2759"/>
<dbReference type="InterPro" id="IPR036910">
    <property type="entry name" value="HMG_box_dom_sf"/>
</dbReference>
<organism evidence="4 5">
    <name type="scientific">Xylaria flabelliformis</name>
    <dbReference type="NCBI Taxonomy" id="2512241"/>
    <lineage>
        <taxon>Eukaryota</taxon>
        <taxon>Fungi</taxon>
        <taxon>Dikarya</taxon>
        <taxon>Ascomycota</taxon>
        <taxon>Pezizomycotina</taxon>
        <taxon>Sordariomycetes</taxon>
        <taxon>Xylariomycetidae</taxon>
        <taxon>Xylariales</taxon>
        <taxon>Xylariaceae</taxon>
        <taxon>Xylaria</taxon>
    </lineage>
</organism>
<name>A0A553I5T4_9PEZI</name>
<dbReference type="PROSITE" id="PS50118">
    <property type="entry name" value="HMG_BOX_2"/>
    <property type="match status" value="1"/>
</dbReference>
<evidence type="ECO:0000313" key="4">
    <source>
        <dbReference type="EMBL" id="TRX95568.1"/>
    </source>
</evidence>
<feature type="region of interest" description="Disordered" evidence="2">
    <location>
        <begin position="156"/>
        <end position="275"/>
    </location>
</feature>
<accession>A0A553I5T4</accession>
<protein>
    <recommendedName>
        <fullName evidence="3">HMG box domain-containing protein</fullName>
    </recommendedName>
</protein>
<dbReference type="AlphaFoldDB" id="A0A553I5T4"/>
<sequence length="330" mass="36369">MSVTKTFSSVALDSVLEQIEVQLDGTTSIVKIPSGTFNFLDAEGQAAAKRQASLVLGHQAEFYLDSRCDNRVYLASLANIKIHHACEARMIPGFHVPVLFPTAPPKKTKSPNGFLVYRTHHSLALKAEIPGITTGEISTILGARWKALTAEEKEPWLQSARAKAEAKHAEESVSDPSSARGTKRRRIDYATPQSLDENDGVSQYARNHYTQASQPSRSFDGYQFQSPASEVPSYTPSNLSFNSSNYATPESLPQSKTVDEQHPPNSWTGSLSENPVQSLAYNETAKTEKSQNTAEEYERDADGIFTADALYKYMQDADIELYSLELPLAN</sequence>